<dbReference type="Proteomes" id="UP000031327">
    <property type="component" value="Unassembled WGS sequence"/>
</dbReference>
<dbReference type="Gene3D" id="3.40.50.2300">
    <property type="match status" value="1"/>
</dbReference>
<dbReference type="GO" id="GO:0032993">
    <property type="term" value="C:protein-DNA complex"/>
    <property type="evidence" value="ECO:0007669"/>
    <property type="project" value="TreeGrafter"/>
</dbReference>
<dbReference type="PANTHER" id="PTHR48111:SF1">
    <property type="entry name" value="TWO-COMPONENT RESPONSE REGULATOR ORR33"/>
    <property type="match status" value="1"/>
</dbReference>
<organism evidence="8 9">
    <name type="scientific">Pseudoalteromonas luteoviolacea</name>
    <dbReference type="NCBI Taxonomy" id="43657"/>
    <lineage>
        <taxon>Bacteria</taxon>
        <taxon>Pseudomonadati</taxon>
        <taxon>Pseudomonadota</taxon>
        <taxon>Gammaproteobacteria</taxon>
        <taxon>Alteromonadales</taxon>
        <taxon>Pseudoalteromonadaceae</taxon>
        <taxon>Pseudoalteromonas</taxon>
    </lineage>
</organism>
<evidence type="ECO:0000256" key="2">
    <source>
        <dbReference type="ARBA" id="ARBA00023012"/>
    </source>
</evidence>
<keyword evidence="1 6" id="KW-0597">Phosphoprotein</keyword>
<evidence type="ECO:0000256" key="4">
    <source>
        <dbReference type="ARBA" id="ARBA00023125"/>
    </source>
</evidence>
<keyword evidence="3" id="KW-0805">Transcription regulation</keyword>
<dbReference type="SMART" id="SM00448">
    <property type="entry name" value="REC"/>
    <property type="match status" value="1"/>
</dbReference>
<evidence type="ECO:0000313" key="9">
    <source>
        <dbReference type="Proteomes" id="UP000031327"/>
    </source>
</evidence>
<dbReference type="GO" id="GO:0006355">
    <property type="term" value="P:regulation of DNA-templated transcription"/>
    <property type="evidence" value="ECO:0007669"/>
    <property type="project" value="TreeGrafter"/>
</dbReference>
<dbReference type="GO" id="GO:0000156">
    <property type="term" value="F:phosphorelay response regulator activity"/>
    <property type="evidence" value="ECO:0007669"/>
    <property type="project" value="TreeGrafter"/>
</dbReference>
<protein>
    <recommendedName>
        <fullName evidence="7">Response regulatory domain-containing protein</fullName>
    </recommendedName>
</protein>
<dbReference type="InterPro" id="IPR011006">
    <property type="entry name" value="CheY-like_superfamily"/>
</dbReference>
<evidence type="ECO:0000256" key="5">
    <source>
        <dbReference type="ARBA" id="ARBA00023163"/>
    </source>
</evidence>
<evidence type="ECO:0000256" key="1">
    <source>
        <dbReference type="ARBA" id="ARBA00022553"/>
    </source>
</evidence>
<dbReference type="InterPro" id="IPR001789">
    <property type="entry name" value="Sig_transdc_resp-reg_receiver"/>
</dbReference>
<evidence type="ECO:0000256" key="6">
    <source>
        <dbReference type="PROSITE-ProRule" id="PRU00169"/>
    </source>
</evidence>
<dbReference type="OrthoDB" id="9808843at2"/>
<dbReference type="InterPro" id="IPR039420">
    <property type="entry name" value="WalR-like"/>
</dbReference>
<evidence type="ECO:0000256" key="3">
    <source>
        <dbReference type="ARBA" id="ARBA00023015"/>
    </source>
</evidence>
<feature type="modified residue" description="4-aspartylphosphate" evidence="6">
    <location>
        <position position="51"/>
    </location>
</feature>
<dbReference type="AlphaFoldDB" id="A0A0C1QDH1"/>
<proteinExistence type="predicted"/>
<gene>
    <name evidence="8" type="ORF">JF50_09540</name>
</gene>
<dbReference type="PANTHER" id="PTHR48111">
    <property type="entry name" value="REGULATOR OF RPOS"/>
    <property type="match status" value="1"/>
</dbReference>
<reference evidence="8 9" key="1">
    <citation type="submission" date="2014-12" db="EMBL/GenBank/DDBJ databases">
        <title>Draft Genome Sequence of Pseudoalteromonas luteoviolacea HI1.</title>
        <authorList>
            <person name="Asahina A.Y."/>
            <person name="Hadfield M.G."/>
        </authorList>
    </citation>
    <scope>NUCLEOTIDE SEQUENCE [LARGE SCALE GENOMIC DNA]</scope>
    <source>
        <strain evidence="8 9">HI1</strain>
    </source>
</reference>
<evidence type="ECO:0000259" key="7">
    <source>
        <dbReference type="PROSITE" id="PS50110"/>
    </source>
</evidence>
<dbReference type="RefSeq" id="WP_039609206.1">
    <property type="nucleotide sequence ID" value="NZ_JWIC01000005.1"/>
</dbReference>
<dbReference type="GO" id="GO:0005829">
    <property type="term" value="C:cytosol"/>
    <property type="evidence" value="ECO:0007669"/>
    <property type="project" value="TreeGrafter"/>
</dbReference>
<sequence length="370" mass="41511">MSVRILVIDDDKTYRTLLSQTFADYEVSVASSGEEGLQEAIELKPHVILLDIVMAGMDGYATCCELRKIEHLRHTPIVFISNLSSSDCRLKAFEIGANEYVCKTTHPDELKAKVVAILEADHDYFEAHADIAQKESLLLDLQRQNACMKSIGLFMQATHYCSDLVVLQKIFINTLSSLGLRAVIHFKNRELLRSTSGSVAKLEHELLLHHEDFERVHQFDHGPMVFNWRSSILLVKNVGELSDICAHVMDALELAISNLNRRAEMVEQILSIEKTNKEILASLKETKSKSNTTLKQQLFDSGLISQFDLQDENDLDELIASSSDDLVGMVEAFGDNAEKISAILGSLKKPPQELRFLFKESISNADATLF</sequence>
<name>A0A0C1QDH1_9GAMM</name>
<dbReference type="SUPFAM" id="SSF52172">
    <property type="entry name" value="CheY-like"/>
    <property type="match status" value="1"/>
</dbReference>
<dbReference type="EMBL" id="JWIC01000005">
    <property type="protein sequence ID" value="KID57435.1"/>
    <property type="molecule type" value="Genomic_DNA"/>
</dbReference>
<keyword evidence="5" id="KW-0804">Transcription</keyword>
<keyword evidence="2" id="KW-0902">Two-component regulatory system</keyword>
<dbReference type="Pfam" id="PF00072">
    <property type="entry name" value="Response_reg"/>
    <property type="match status" value="1"/>
</dbReference>
<dbReference type="GO" id="GO:0000976">
    <property type="term" value="F:transcription cis-regulatory region binding"/>
    <property type="evidence" value="ECO:0007669"/>
    <property type="project" value="TreeGrafter"/>
</dbReference>
<evidence type="ECO:0000313" key="8">
    <source>
        <dbReference type="EMBL" id="KID57435.1"/>
    </source>
</evidence>
<feature type="domain" description="Response regulatory" evidence="7">
    <location>
        <begin position="4"/>
        <end position="118"/>
    </location>
</feature>
<accession>A0A0C1QDH1</accession>
<comment type="caution">
    <text evidence="8">The sequence shown here is derived from an EMBL/GenBank/DDBJ whole genome shotgun (WGS) entry which is preliminary data.</text>
</comment>
<dbReference type="PROSITE" id="PS50110">
    <property type="entry name" value="RESPONSE_REGULATORY"/>
    <property type="match status" value="1"/>
</dbReference>
<keyword evidence="4" id="KW-0238">DNA-binding</keyword>